<name>A0A160TH41_9ZZZZ</name>
<dbReference type="EMBL" id="CZQE01000118">
    <property type="protein sequence ID" value="CUS44195.1"/>
    <property type="molecule type" value="Genomic_DNA"/>
</dbReference>
<protein>
    <submittedName>
        <fullName evidence="2">Uncharacterized protein</fullName>
    </submittedName>
</protein>
<proteinExistence type="predicted"/>
<gene>
    <name evidence="2" type="ORF">MGWOODY_Smn3015</name>
</gene>
<organism evidence="2">
    <name type="scientific">hydrothermal vent metagenome</name>
    <dbReference type="NCBI Taxonomy" id="652676"/>
    <lineage>
        <taxon>unclassified sequences</taxon>
        <taxon>metagenomes</taxon>
        <taxon>ecological metagenomes</taxon>
    </lineage>
</organism>
<sequence length="291" mass="29827">MSGYADPQRRGTAGSGAGPSAAGNAIAGQLDGARSVESLVATSRLLNARPAVVALRAMAGTLTRQPRDVDSMPAATTAVAPAQLMNAQPPDEEEWGPFQGAGDQQVAEDEWGPFQGAGDQQVAEDEWGPFQGGGVAAVAAPPAPNPHAGHGLEVGIGAHLAANGPMYTTSLFNCIALLAYDPQTPLACLYHWNTGGGAFEMDDGQEDEDGEMQYGLVPSERGIAAAKAIVDGGAPGATAYHAVFGRSWGDAELAPRRPAFEAALAHAFPGITTFATPHGSARWASPNLIGY</sequence>
<feature type="region of interest" description="Disordered" evidence="1">
    <location>
        <begin position="1"/>
        <end position="25"/>
    </location>
</feature>
<accession>A0A160TH41</accession>
<evidence type="ECO:0000256" key="1">
    <source>
        <dbReference type="SAM" id="MobiDB-lite"/>
    </source>
</evidence>
<evidence type="ECO:0000313" key="2">
    <source>
        <dbReference type="EMBL" id="CUS44195.1"/>
    </source>
</evidence>
<reference evidence="2" key="1">
    <citation type="submission" date="2015-10" db="EMBL/GenBank/DDBJ databases">
        <authorList>
            <person name="Gilbert D.G."/>
        </authorList>
    </citation>
    <scope>NUCLEOTIDE SEQUENCE</scope>
</reference>
<dbReference type="AlphaFoldDB" id="A0A160TH41"/>